<protein>
    <submittedName>
        <fullName evidence="1">Uncharacterized protein</fullName>
    </submittedName>
</protein>
<accession>A0A0P1AKY3</accession>
<dbReference type="EMBL" id="CCYD01000610">
    <property type="protein sequence ID" value="CEG41810.1"/>
    <property type="molecule type" value="Genomic_DNA"/>
</dbReference>
<reference evidence="2" key="1">
    <citation type="submission" date="2014-09" db="EMBL/GenBank/DDBJ databases">
        <authorList>
            <person name="Sharma Rahul"/>
            <person name="Thines Marco"/>
        </authorList>
    </citation>
    <scope>NUCLEOTIDE SEQUENCE [LARGE SCALE GENOMIC DNA]</scope>
</reference>
<dbReference type="AlphaFoldDB" id="A0A0P1AKY3"/>
<sequence length="71" mass="8010">MDRLSWPLERISIKAEISDAVSRSKNVSLVRKFATDVNGTLRDQPRPDASRRLCVFGSLSKISDCQSFKLL</sequence>
<keyword evidence="2" id="KW-1185">Reference proteome</keyword>
<organism evidence="1 2">
    <name type="scientific">Plasmopara halstedii</name>
    <name type="common">Downy mildew of sunflower</name>
    <dbReference type="NCBI Taxonomy" id="4781"/>
    <lineage>
        <taxon>Eukaryota</taxon>
        <taxon>Sar</taxon>
        <taxon>Stramenopiles</taxon>
        <taxon>Oomycota</taxon>
        <taxon>Peronosporomycetes</taxon>
        <taxon>Peronosporales</taxon>
        <taxon>Peronosporaceae</taxon>
        <taxon>Plasmopara</taxon>
    </lineage>
</organism>
<dbReference type="GeneID" id="36409621"/>
<evidence type="ECO:0000313" key="2">
    <source>
        <dbReference type="Proteomes" id="UP000054928"/>
    </source>
</evidence>
<evidence type="ECO:0000313" key="1">
    <source>
        <dbReference type="EMBL" id="CEG41810.1"/>
    </source>
</evidence>
<name>A0A0P1AKY3_PLAHL</name>
<dbReference type="RefSeq" id="XP_024578179.1">
    <property type="nucleotide sequence ID" value="XM_024727620.2"/>
</dbReference>
<dbReference type="Proteomes" id="UP000054928">
    <property type="component" value="Unassembled WGS sequence"/>
</dbReference>
<proteinExistence type="predicted"/>